<dbReference type="AlphaFoldDB" id="A0A8S0WD48"/>
<dbReference type="InterPro" id="IPR001706">
    <property type="entry name" value="Ribosomal_bL35"/>
</dbReference>
<reference evidence="6 7" key="1">
    <citation type="submission" date="2020-01" db="EMBL/GenBank/DDBJ databases">
        <authorList>
            <person name="Gupta K D."/>
        </authorList>
    </citation>
    <scope>NUCLEOTIDE SEQUENCE [LARGE SCALE GENOMIC DNA]</scope>
</reference>
<dbReference type="Proteomes" id="UP000467700">
    <property type="component" value="Unassembled WGS sequence"/>
</dbReference>
<dbReference type="GO" id="GO:0015934">
    <property type="term" value="C:large ribosomal subunit"/>
    <property type="evidence" value="ECO:0007669"/>
    <property type="project" value="TreeGrafter"/>
</dbReference>
<keyword evidence="3 4" id="KW-0687">Ribonucleoprotein</keyword>
<dbReference type="Pfam" id="PF01632">
    <property type="entry name" value="Ribosomal_L35p"/>
    <property type="match status" value="1"/>
</dbReference>
<name>A0A8S0WD48_CYCAE</name>
<dbReference type="InterPro" id="IPR037229">
    <property type="entry name" value="Ribosomal_bL35_sf"/>
</dbReference>
<protein>
    <recommendedName>
        <fullName evidence="4">50S ribosomal protein L35</fullName>
    </recommendedName>
</protein>
<accession>A0A8S0WD48</accession>
<gene>
    <name evidence="6" type="ORF">AAE3_LOCUS13559</name>
</gene>
<dbReference type="OrthoDB" id="162638at2759"/>
<dbReference type="GO" id="GO:0003735">
    <property type="term" value="F:structural constituent of ribosome"/>
    <property type="evidence" value="ECO:0007669"/>
    <property type="project" value="InterPro"/>
</dbReference>
<dbReference type="PANTHER" id="PTHR33343">
    <property type="entry name" value="54S RIBOSOMAL PROTEIN BL35M"/>
    <property type="match status" value="1"/>
</dbReference>
<dbReference type="SUPFAM" id="SSF143034">
    <property type="entry name" value="L35p-like"/>
    <property type="match status" value="1"/>
</dbReference>
<dbReference type="GO" id="GO:0006412">
    <property type="term" value="P:translation"/>
    <property type="evidence" value="ECO:0007669"/>
    <property type="project" value="InterPro"/>
</dbReference>
<evidence type="ECO:0000256" key="1">
    <source>
        <dbReference type="ARBA" id="ARBA00006598"/>
    </source>
</evidence>
<dbReference type="InterPro" id="IPR021137">
    <property type="entry name" value="Ribosomal_bL35-like"/>
</dbReference>
<keyword evidence="2 4" id="KW-0689">Ribosomal protein</keyword>
<evidence type="ECO:0000313" key="6">
    <source>
        <dbReference type="EMBL" id="CAA7271319.1"/>
    </source>
</evidence>
<evidence type="ECO:0000256" key="3">
    <source>
        <dbReference type="ARBA" id="ARBA00023274"/>
    </source>
</evidence>
<dbReference type="Gene3D" id="4.10.410.60">
    <property type="match status" value="1"/>
</dbReference>
<comment type="caution">
    <text evidence="6">The sequence shown here is derived from an EMBL/GenBank/DDBJ whole genome shotgun (WGS) entry which is preliminary data.</text>
</comment>
<feature type="region of interest" description="Disordered" evidence="5">
    <location>
        <begin position="46"/>
        <end position="68"/>
    </location>
</feature>
<sequence>MLSVGRQLLWATQSCLRPPFAHMPRLFSTSSVAEAGYKMKSHSGAKKRWRSLASGSSFKRGKAGHSHLNVSKAPAQKNRLSTTAYSNAAQTHKLKKLLLPYGSN</sequence>
<dbReference type="PRINTS" id="PR00064">
    <property type="entry name" value="RIBOSOMALL35"/>
</dbReference>
<proteinExistence type="inferred from homology"/>
<comment type="similarity">
    <text evidence="1 4">Belongs to the bacterial ribosomal protein bL35 family.</text>
</comment>
<organism evidence="6 7">
    <name type="scientific">Cyclocybe aegerita</name>
    <name type="common">Black poplar mushroom</name>
    <name type="synonym">Agrocybe aegerita</name>
    <dbReference type="NCBI Taxonomy" id="1973307"/>
    <lineage>
        <taxon>Eukaryota</taxon>
        <taxon>Fungi</taxon>
        <taxon>Dikarya</taxon>
        <taxon>Basidiomycota</taxon>
        <taxon>Agaricomycotina</taxon>
        <taxon>Agaricomycetes</taxon>
        <taxon>Agaricomycetidae</taxon>
        <taxon>Agaricales</taxon>
        <taxon>Agaricineae</taxon>
        <taxon>Bolbitiaceae</taxon>
        <taxon>Cyclocybe</taxon>
    </lineage>
</organism>
<evidence type="ECO:0000256" key="5">
    <source>
        <dbReference type="SAM" id="MobiDB-lite"/>
    </source>
</evidence>
<keyword evidence="7" id="KW-1185">Reference proteome</keyword>
<dbReference type="EMBL" id="CACVBS010000105">
    <property type="protein sequence ID" value="CAA7271319.1"/>
    <property type="molecule type" value="Genomic_DNA"/>
</dbReference>
<evidence type="ECO:0000313" key="7">
    <source>
        <dbReference type="Proteomes" id="UP000467700"/>
    </source>
</evidence>
<evidence type="ECO:0000256" key="4">
    <source>
        <dbReference type="RuleBase" id="RU000568"/>
    </source>
</evidence>
<evidence type="ECO:0000256" key="2">
    <source>
        <dbReference type="ARBA" id="ARBA00022980"/>
    </source>
</evidence>
<dbReference type="PANTHER" id="PTHR33343:SF1">
    <property type="entry name" value="LARGE RIBOSOMAL SUBUNIT PROTEIN BL35M"/>
    <property type="match status" value="1"/>
</dbReference>